<comment type="caution">
    <text evidence="2">The sequence shown here is derived from an EMBL/GenBank/DDBJ whole genome shotgun (WGS) entry which is preliminary data.</text>
</comment>
<reference evidence="2" key="1">
    <citation type="submission" date="2022-07" db="EMBL/GenBank/DDBJ databases">
        <title>Draft genome sequence of Zalerion maritima ATCC 34329, a (micro)plastics degrading marine fungus.</title>
        <authorList>
            <person name="Paco A."/>
            <person name="Goncalves M.F.M."/>
            <person name="Rocha-Santos T.A.P."/>
            <person name="Alves A."/>
        </authorList>
    </citation>
    <scope>NUCLEOTIDE SEQUENCE</scope>
    <source>
        <strain evidence="2">ATCC 34329</strain>
    </source>
</reference>
<organism evidence="2 3">
    <name type="scientific">Zalerion maritima</name>
    <dbReference type="NCBI Taxonomy" id="339359"/>
    <lineage>
        <taxon>Eukaryota</taxon>
        <taxon>Fungi</taxon>
        <taxon>Dikarya</taxon>
        <taxon>Ascomycota</taxon>
        <taxon>Pezizomycotina</taxon>
        <taxon>Sordariomycetes</taxon>
        <taxon>Lulworthiomycetidae</taxon>
        <taxon>Lulworthiales</taxon>
        <taxon>Lulworthiaceae</taxon>
        <taxon>Zalerion</taxon>
    </lineage>
</organism>
<evidence type="ECO:0000256" key="1">
    <source>
        <dbReference type="SAM" id="MobiDB-lite"/>
    </source>
</evidence>
<feature type="compositionally biased region" description="Basic and acidic residues" evidence="1">
    <location>
        <begin position="415"/>
        <end position="430"/>
    </location>
</feature>
<name>A0AAD5RXR8_9PEZI</name>
<dbReference type="Proteomes" id="UP001201980">
    <property type="component" value="Unassembled WGS sequence"/>
</dbReference>
<dbReference type="AlphaFoldDB" id="A0AAD5RXR8"/>
<accession>A0AAD5RXR8</accession>
<feature type="compositionally biased region" description="Polar residues" evidence="1">
    <location>
        <begin position="438"/>
        <end position="448"/>
    </location>
</feature>
<feature type="compositionally biased region" description="Polar residues" evidence="1">
    <location>
        <begin position="782"/>
        <end position="808"/>
    </location>
</feature>
<feature type="region of interest" description="Disordered" evidence="1">
    <location>
        <begin position="142"/>
        <end position="242"/>
    </location>
</feature>
<protein>
    <submittedName>
        <fullName evidence="2">Uncharacterized protein</fullName>
    </submittedName>
</protein>
<feature type="region of interest" description="Disordered" evidence="1">
    <location>
        <begin position="474"/>
        <end position="502"/>
    </location>
</feature>
<feature type="region of interest" description="Disordered" evidence="1">
    <location>
        <begin position="389"/>
        <end position="448"/>
    </location>
</feature>
<feature type="compositionally biased region" description="Basic and acidic residues" evidence="1">
    <location>
        <begin position="142"/>
        <end position="155"/>
    </location>
</feature>
<gene>
    <name evidence="2" type="ORF">MKZ38_005159</name>
</gene>
<keyword evidence="3" id="KW-1185">Reference proteome</keyword>
<feature type="region of interest" description="Disordered" evidence="1">
    <location>
        <begin position="760"/>
        <end position="854"/>
    </location>
</feature>
<feature type="compositionally biased region" description="Basic and acidic residues" evidence="1">
    <location>
        <begin position="519"/>
        <end position="529"/>
    </location>
</feature>
<proteinExistence type="predicted"/>
<feature type="compositionally biased region" description="Polar residues" evidence="1">
    <location>
        <begin position="200"/>
        <end position="217"/>
    </location>
</feature>
<feature type="region of interest" description="Disordered" evidence="1">
    <location>
        <begin position="512"/>
        <end position="531"/>
    </location>
</feature>
<feature type="region of interest" description="Disordered" evidence="1">
    <location>
        <begin position="1"/>
        <end position="93"/>
    </location>
</feature>
<dbReference type="EMBL" id="JAKWBI020000030">
    <property type="protein sequence ID" value="KAJ2905515.1"/>
    <property type="molecule type" value="Genomic_DNA"/>
</dbReference>
<feature type="region of interest" description="Disordered" evidence="1">
    <location>
        <begin position="272"/>
        <end position="300"/>
    </location>
</feature>
<evidence type="ECO:0000313" key="3">
    <source>
        <dbReference type="Proteomes" id="UP001201980"/>
    </source>
</evidence>
<evidence type="ECO:0000313" key="2">
    <source>
        <dbReference type="EMBL" id="KAJ2905515.1"/>
    </source>
</evidence>
<sequence length="904" mass="101439">MNWTEGKLAQFSKPSRGFNKKNERLEKQRHHFALVQRDPNQSYQGKVARPTNFLGHFTLPDSGSPKRKRHSSVRDESPGPSRKQGRLESPPSSRLTLVASEAGASVDLTMLEHRKARLLKQDSWVDMNFRKLSSLQFSKPIEHSDRPQWTKETNRRTQRPPARNAKEVLPRRPRHLRPRDDNDSSDDGEDDGHFRIKIGSQVQPSTFAPSTYKQNIPSRKHQPSCFVKREQSQSISDDLRRSSERCQEKFSLNGDSINEQQETTEPLHLLYGNNRRPSRRRSRSDYTDCAGSPVLHHPIPTRTGKSLLLQATSHHATSSVGSMDVEIAEKESPVPYDIREENDRWRRAVLESDEDDTHQEASEVEHRQISPGISELITRRPLPQLLEKMERRTHRPGEFNSRPKLSMGPRTMASGHRESEVNTERSRRSGEATGGSTDGNALGLTSNNASQSFMSLPENIDNYSARFPSSPLQSWIPERSGGRRVESTPSLTSVREEDTQQKKGYALRSTKMDQQFQGKDPEQRIKASDKASVNTLEYQSSTSIQPLAAPHISHSRIEVSKEGTWMRDAKTWTGPLSWTKPKIQAANDICPVLTPTVSRPKSSTPNQEHIWQKFIFSSGSEDRMGEVVSEARHAAARSLVPSVPTVGTEKGTTTVATWISTEPASQTLNSGTYERFRMNGMADTPEFRYGTTREARSQFPMVPSVTGFETLATCGTRQRPETLLRMAATPSEPCITHATEEISASQLPARISPRIEIERQQAAGGVGDRSSPDPLSMAGPLTYTSSSGGASSFAQNNSSTLQPGNNGNKNEHAGFKWAPPPRFVSGLGNTTFHDAPPEFRPPQGAAQKRRRNKYARAGRTDIHSFLDFEDDSIEGFWDHYMVGMKIDCVFVIIWLEEMVSYGLR</sequence>
<feature type="compositionally biased region" description="Basic and acidic residues" evidence="1">
    <location>
        <begin position="227"/>
        <end position="242"/>
    </location>
</feature>